<dbReference type="InterPro" id="IPR047650">
    <property type="entry name" value="Transpos_IS110"/>
</dbReference>
<reference evidence="2" key="1">
    <citation type="submission" date="2020-08" db="EMBL/GenBank/DDBJ databases">
        <title>Genome public.</title>
        <authorList>
            <person name="Liu C."/>
            <person name="Sun Q."/>
        </authorList>
    </citation>
    <scope>NUCLEOTIDE SEQUENCE</scope>
    <source>
        <strain evidence="2">NSJ-50</strain>
    </source>
</reference>
<dbReference type="AlphaFoldDB" id="A0A926F873"/>
<evidence type="ECO:0000313" key="2">
    <source>
        <dbReference type="EMBL" id="MBC8595745.1"/>
    </source>
</evidence>
<evidence type="ECO:0000259" key="1">
    <source>
        <dbReference type="Pfam" id="PF01548"/>
    </source>
</evidence>
<accession>A0A926F873</accession>
<comment type="caution">
    <text evidence="2">The sequence shown here is derived from an EMBL/GenBank/DDBJ whole genome shotgun (WGS) entry which is preliminary data.</text>
</comment>
<dbReference type="GO" id="GO:0003677">
    <property type="term" value="F:DNA binding"/>
    <property type="evidence" value="ECO:0007669"/>
    <property type="project" value="InterPro"/>
</dbReference>
<name>A0A926F873_9FIRM</name>
<sequence>MVIGIDFSSETHYARAFDWRGLELSKVFKFESTSYGFENFSEWLTEICKTNQKDNIIIGAEPTGHYWFTLAEYLKEHDIKFVFVNPMHVKRTKELDDNHPSKNDRKDPKVIAKLVIEGRYLIPYIPEDIYAELRIMNENRMRINRDSLNKSKIRTHYQPVQGSDLYCLVRMKGLEPPR</sequence>
<dbReference type="EMBL" id="JACRTE010000002">
    <property type="protein sequence ID" value="MBC8595745.1"/>
    <property type="molecule type" value="Genomic_DNA"/>
</dbReference>
<dbReference type="RefSeq" id="WP_262431383.1">
    <property type="nucleotide sequence ID" value="NZ_JACRTE010000002.1"/>
</dbReference>
<dbReference type="Pfam" id="PF01548">
    <property type="entry name" value="DEDD_Tnp_IS110"/>
    <property type="match status" value="1"/>
</dbReference>
<feature type="domain" description="Transposase IS110-like N-terminal" evidence="1">
    <location>
        <begin position="3"/>
        <end position="147"/>
    </location>
</feature>
<dbReference type="Proteomes" id="UP000647416">
    <property type="component" value="Unassembled WGS sequence"/>
</dbReference>
<dbReference type="GO" id="GO:0004803">
    <property type="term" value="F:transposase activity"/>
    <property type="evidence" value="ECO:0007669"/>
    <property type="project" value="InterPro"/>
</dbReference>
<evidence type="ECO:0000313" key="3">
    <source>
        <dbReference type="Proteomes" id="UP000647416"/>
    </source>
</evidence>
<dbReference type="PANTHER" id="PTHR33055">
    <property type="entry name" value="TRANSPOSASE FOR INSERTION SEQUENCE ELEMENT IS1111A"/>
    <property type="match status" value="1"/>
</dbReference>
<gene>
    <name evidence="2" type="ORF">H8706_02540</name>
</gene>
<organism evidence="2 3">
    <name type="scientific">Qingrenia yutianensis</name>
    <dbReference type="NCBI Taxonomy" id="2763676"/>
    <lineage>
        <taxon>Bacteria</taxon>
        <taxon>Bacillati</taxon>
        <taxon>Bacillota</taxon>
        <taxon>Clostridia</taxon>
        <taxon>Eubacteriales</taxon>
        <taxon>Oscillospiraceae</taxon>
        <taxon>Qingrenia</taxon>
    </lineage>
</organism>
<keyword evidence="3" id="KW-1185">Reference proteome</keyword>
<protein>
    <submittedName>
        <fullName evidence="2">Transposase</fullName>
    </submittedName>
</protein>
<dbReference type="GO" id="GO:0006313">
    <property type="term" value="P:DNA transposition"/>
    <property type="evidence" value="ECO:0007669"/>
    <property type="project" value="InterPro"/>
</dbReference>
<dbReference type="InterPro" id="IPR002525">
    <property type="entry name" value="Transp_IS110-like_N"/>
</dbReference>
<proteinExistence type="predicted"/>